<evidence type="ECO:0000256" key="7">
    <source>
        <dbReference type="SAM" id="MobiDB-lite"/>
    </source>
</evidence>
<organism evidence="8 9">
    <name type="scientific">Leucothrix pacifica</name>
    <dbReference type="NCBI Taxonomy" id="1247513"/>
    <lineage>
        <taxon>Bacteria</taxon>
        <taxon>Pseudomonadati</taxon>
        <taxon>Pseudomonadota</taxon>
        <taxon>Gammaproteobacteria</taxon>
        <taxon>Thiotrichales</taxon>
        <taxon>Thiotrichaceae</taxon>
        <taxon>Leucothrix</taxon>
    </lineage>
</organism>
<name>A0A317C929_9GAMM</name>
<dbReference type="GO" id="GO:0003677">
    <property type="term" value="F:DNA binding"/>
    <property type="evidence" value="ECO:0007669"/>
    <property type="project" value="UniProtKB-UniRule"/>
</dbReference>
<evidence type="ECO:0000313" key="9">
    <source>
        <dbReference type="Proteomes" id="UP000245539"/>
    </source>
</evidence>
<keyword evidence="4 6" id="KW-0238">DNA-binding</keyword>
<proteinExistence type="inferred from homology"/>
<evidence type="ECO:0000256" key="5">
    <source>
        <dbReference type="ARBA" id="ARBA00023172"/>
    </source>
</evidence>
<keyword evidence="3 6" id="KW-0815">Transposition</keyword>
<evidence type="ECO:0000313" key="8">
    <source>
        <dbReference type="EMBL" id="PWQ95018.1"/>
    </source>
</evidence>
<evidence type="ECO:0000256" key="2">
    <source>
        <dbReference type="ARBA" id="ARBA00010961"/>
    </source>
</evidence>
<dbReference type="Proteomes" id="UP000245539">
    <property type="component" value="Unassembled WGS sequence"/>
</dbReference>
<dbReference type="GO" id="GO:0006313">
    <property type="term" value="P:DNA transposition"/>
    <property type="evidence" value="ECO:0007669"/>
    <property type="project" value="UniProtKB-UniRule"/>
</dbReference>
<dbReference type="InterPro" id="IPR001207">
    <property type="entry name" value="Transposase_mutator"/>
</dbReference>
<keyword evidence="6" id="KW-0814">Transposable element</keyword>
<dbReference type="EMBL" id="QGKM01000051">
    <property type="protein sequence ID" value="PWQ95018.1"/>
    <property type="molecule type" value="Genomic_DNA"/>
</dbReference>
<dbReference type="AlphaFoldDB" id="A0A317C929"/>
<evidence type="ECO:0000256" key="6">
    <source>
        <dbReference type="RuleBase" id="RU365089"/>
    </source>
</evidence>
<dbReference type="PANTHER" id="PTHR33217:SF8">
    <property type="entry name" value="MUTATOR FAMILY TRANSPOSASE"/>
    <property type="match status" value="1"/>
</dbReference>
<dbReference type="PANTHER" id="PTHR33217">
    <property type="entry name" value="TRANSPOSASE FOR INSERTION SEQUENCE ELEMENT IS1081"/>
    <property type="match status" value="1"/>
</dbReference>
<comment type="caution">
    <text evidence="8">The sequence shown here is derived from an EMBL/GenBank/DDBJ whole genome shotgun (WGS) entry which is preliminary data.</text>
</comment>
<comment type="similarity">
    <text evidence="2 6">Belongs to the transposase mutator family.</text>
</comment>
<feature type="region of interest" description="Disordered" evidence="7">
    <location>
        <begin position="28"/>
        <end position="52"/>
    </location>
</feature>
<gene>
    <name evidence="8" type="ORF">DKW60_15745</name>
</gene>
<comment type="function">
    <text evidence="1 6">Required for the transposition of the insertion element.</text>
</comment>
<evidence type="ECO:0000256" key="1">
    <source>
        <dbReference type="ARBA" id="ARBA00002190"/>
    </source>
</evidence>
<dbReference type="OrthoDB" id="9793302at2"/>
<dbReference type="GO" id="GO:0004803">
    <property type="term" value="F:transposase activity"/>
    <property type="evidence" value="ECO:0007669"/>
    <property type="project" value="UniProtKB-UniRule"/>
</dbReference>
<keyword evidence="9" id="KW-1185">Reference proteome</keyword>
<feature type="compositionally biased region" description="Basic and acidic residues" evidence="7">
    <location>
        <begin position="41"/>
        <end position="51"/>
    </location>
</feature>
<accession>A0A317C929</accession>
<reference evidence="8 9" key="1">
    <citation type="submission" date="2018-05" db="EMBL/GenBank/DDBJ databases">
        <title>Leucothrix arctica sp. nov., isolated from Arctic seawater.</title>
        <authorList>
            <person name="Choi A."/>
            <person name="Baek K."/>
        </authorList>
    </citation>
    <scope>NUCLEOTIDE SEQUENCE [LARGE SCALE GENOMIC DNA]</scope>
    <source>
        <strain evidence="8 9">JCM 18388</strain>
    </source>
</reference>
<evidence type="ECO:0000256" key="4">
    <source>
        <dbReference type="ARBA" id="ARBA00023125"/>
    </source>
</evidence>
<keyword evidence="5 6" id="KW-0233">DNA recombination</keyword>
<dbReference type="Pfam" id="PF00872">
    <property type="entry name" value="Transposase_mut"/>
    <property type="match status" value="1"/>
</dbReference>
<evidence type="ECO:0000256" key="3">
    <source>
        <dbReference type="ARBA" id="ARBA00022578"/>
    </source>
</evidence>
<protein>
    <recommendedName>
        <fullName evidence="6">Mutator family transposase</fullName>
    </recommendedName>
</protein>
<sequence>MAALTKLLRQSFYEKALDAELDDHLGYHRHEAKQGTNSRNDYTKKTVKTDDGQLEINTPRDRQSEFESQIIKKRETRTPALDSKILSLYAKGMTTRSIVETLSEFYGGRRLSDVDLQFV</sequence>